<evidence type="ECO:0000256" key="1">
    <source>
        <dbReference type="ARBA" id="ARBA00022505"/>
    </source>
</evidence>
<dbReference type="SMART" id="SM01008">
    <property type="entry name" value="Ald_Xan_dh_C"/>
    <property type="match status" value="1"/>
</dbReference>
<dbReference type="InterPro" id="IPR046867">
    <property type="entry name" value="AldOxase/xan_DH_MoCoBD2"/>
</dbReference>
<feature type="domain" description="Aldehyde oxidase/xanthine dehydrogenase a/b hammerhead" evidence="3">
    <location>
        <begin position="24"/>
        <end position="129"/>
    </location>
</feature>
<dbReference type="InterPro" id="IPR037165">
    <property type="entry name" value="AldOxase/xan_DH_Mopterin-bd_sf"/>
</dbReference>
<dbReference type="InterPro" id="IPR000674">
    <property type="entry name" value="Ald_Oxase/Xan_DH_a/b"/>
</dbReference>
<sequence length="712" mass="76074">MEKEEKNKSIGKGIDRIDGILKITGKATYATDYPAKNMAFAVLFKSTIAAGRITSIDAEAAKKSPGVLTVITHENAPKLNVKGGLRGGALLQGPEILFYGQHIGLVVAETFEQATAASHLIKVTYQQEAHQKTDFEHEAKTPVMPKGKELQDFVKGGGKAAVKTAEVTLEAQYETPIEHHHPMEPHSTVAIWEGDHVTLYNGSQIINGAQTAAAATLNLKPEQVRIVSPYIGGGFGSKGGQWANLVLCAVAAKVVKRPVKLALSRQQMFNSVGLRQRNIQKITLGATKDGKLNTLAHETISHTAINDEYIEPCGDCSKIMYDAPNALISYRSVPMHVILPTYTRGPGKSTGSFALESAMDELAHKLRMDPIDLRIKNEPKEDPSNGKPWSSRTTVQCLKEGAKAFGWEKRKMEPGVNKIGDDLVGYGVACGTYPARQRDSSAAVKLSLKNGQVFATVEIAASDLGTGTNTILAQTAADGLGIPVSQITMNIGDSSLPPAAGSVGSVGASSFANAVNDACTKITDELLAKSGKQFFVRPTARELMISENIAAFQIRSDSKAPVDADQYSCHSFNANFAEVRINSVTGMIKVTRFLAVTGAGKILNPKTARSQIIGGNVWGIGMALSEESIIDPRYGNFATRSFADYHVPSNLDVGKLDAMFINEIDLVPNKMGVKGIGEVGIVGVAAAIANAVFNATGKRIRNLPITPDKILV</sequence>
<proteinExistence type="predicted"/>
<dbReference type="GO" id="GO:0016491">
    <property type="term" value="F:oxidoreductase activity"/>
    <property type="evidence" value="ECO:0007669"/>
    <property type="project" value="UniProtKB-KW"/>
</dbReference>
<evidence type="ECO:0000256" key="2">
    <source>
        <dbReference type="ARBA" id="ARBA00023002"/>
    </source>
</evidence>
<dbReference type="SUPFAM" id="SSF56003">
    <property type="entry name" value="Molybdenum cofactor-binding domain"/>
    <property type="match status" value="1"/>
</dbReference>
<dbReference type="Gene3D" id="3.90.1170.50">
    <property type="entry name" value="Aldehyde oxidase/xanthine dehydrogenase, a/b hammerhead"/>
    <property type="match status" value="1"/>
</dbReference>
<dbReference type="PANTHER" id="PTHR11908:SF132">
    <property type="entry name" value="ALDEHYDE OXIDASE 1-RELATED"/>
    <property type="match status" value="1"/>
</dbReference>
<protein>
    <submittedName>
        <fullName evidence="4">Xanthine dehydrogenase molybdenum binding subunit apoprotein</fullName>
    </submittedName>
</protein>
<organism evidence="4 5">
    <name type="scientific">Pedobacter duraquae</name>
    <dbReference type="NCBI Taxonomy" id="425511"/>
    <lineage>
        <taxon>Bacteria</taxon>
        <taxon>Pseudomonadati</taxon>
        <taxon>Bacteroidota</taxon>
        <taxon>Sphingobacteriia</taxon>
        <taxon>Sphingobacteriales</taxon>
        <taxon>Sphingobacteriaceae</taxon>
        <taxon>Pedobacter</taxon>
    </lineage>
</organism>
<dbReference type="Pfam" id="PF02738">
    <property type="entry name" value="MoCoBD_1"/>
    <property type="match status" value="1"/>
</dbReference>
<accession>A0A4R6ICZ7</accession>
<name>A0A4R6ICZ7_9SPHI</name>
<dbReference type="OrthoDB" id="9759099at2"/>
<keyword evidence="2" id="KW-0560">Oxidoreductase</keyword>
<comment type="caution">
    <text evidence="4">The sequence shown here is derived from an EMBL/GenBank/DDBJ whole genome shotgun (WGS) entry which is preliminary data.</text>
</comment>
<keyword evidence="5" id="KW-1185">Reference proteome</keyword>
<dbReference type="Pfam" id="PF20256">
    <property type="entry name" value="MoCoBD_2"/>
    <property type="match status" value="1"/>
</dbReference>
<dbReference type="GO" id="GO:0005506">
    <property type="term" value="F:iron ion binding"/>
    <property type="evidence" value="ECO:0007669"/>
    <property type="project" value="InterPro"/>
</dbReference>
<dbReference type="Proteomes" id="UP000295499">
    <property type="component" value="Unassembled WGS sequence"/>
</dbReference>
<evidence type="ECO:0000313" key="5">
    <source>
        <dbReference type="Proteomes" id="UP000295499"/>
    </source>
</evidence>
<dbReference type="AlphaFoldDB" id="A0A4R6ICZ7"/>
<dbReference type="InterPro" id="IPR036856">
    <property type="entry name" value="Ald_Oxase/Xan_DH_a/b_sf"/>
</dbReference>
<dbReference type="EMBL" id="SNWM01000006">
    <property type="protein sequence ID" value="TDO19526.1"/>
    <property type="molecule type" value="Genomic_DNA"/>
</dbReference>
<dbReference type="InterPro" id="IPR008274">
    <property type="entry name" value="AldOxase/xan_DH_MoCoBD1"/>
</dbReference>
<dbReference type="Pfam" id="PF01315">
    <property type="entry name" value="Ald_Xan_dh_C"/>
    <property type="match status" value="1"/>
</dbReference>
<dbReference type="RefSeq" id="WP_133558756.1">
    <property type="nucleotide sequence ID" value="NZ_SNWM01000006.1"/>
</dbReference>
<keyword evidence="1" id="KW-0500">Molybdenum</keyword>
<dbReference type="SUPFAM" id="SSF54665">
    <property type="entry name" value="CO dehydrogenase molybdoprotein N-domain-like"/>
    <property type="match status" value="1"/>
</dbReference>
<evidence type="ECO:0000313" key="4">
    <source>
        <dbReference type="EMBL" id="TDO19526.1"/>
    </source>
</evidence>
<dbReference type="InterPro" id="IPR016208">
    <property type="entry name" value="Ald_Oxase/xanthine_DH-like"/>
</dbReference>
<evidence type="ECO:0000259" key="3">
    <source>
        <dbReference type="SMART" id="SM01008"/>
    </source>
</evidence>
<dbReference type="Gene3D" id="3.30.365.10">
    <property type="entry name" value="Aldehyde oxidase/xanthine dehydrogenase, molybdopterin binding domain"/>
    <property type="match status" value="4"/>
</dbReference>
<gene>
    <name evidence="4" type="ORF">CLV32_4147</name>
</gene>
<dbReference type="PANTHER" id="PTHR11908">
    <property type="entry name" value="XANTHINE DEHYDROGENASE"/>
    <property type="match status" value="1"/>
</dbReference>
<reference evidence="4 5" key="1">
    <citation type="submission" date="2019-03" db="EMBL/GenBank/DDBJ databases">
        <title>Genomic Encyclopedia of Archaeal and Bacterial Type Strains, Phase II (KMG-II): from individual species to whole genera.</title>
        <authorList>
            <person name="Goeker M."/>
        </authorList>
    </citation>
    <scope>NUCLEOTIDE SEQUENCE [LARGE SCALE GENOMIC DNA]</scope>
    <source>
        <strain evidence="4 5">DSM 19034</strain>
    </source>
</reference>